<feature type="transmembrane region" description="Helical" evidence="10">
    <location>
        <begin position="59"/>
        <end position="77"/>
    </location>
</feature>
<keyword evidence="9" id="KW-0407">Ion channel</keyword>
<dbReference type="Gene3D" id="1.10.3080.10">
    <property type="entry name" value="Clc chloride channel"/>
    <property type="match status" value="1"/>
</dbReference>
<sequence>MLIKNKTKITRGKLVRLLLVAAVIGIVTGILGMAFNYIITNASHSIAESNLMNNKLKFIIVPIIGGILLSLIYKFALNENETGFGVHEVYEEINHIHTFLMKPKSVAIKLIGTLVTLISGLSAGKQGPIVHLGGAVGSNIGYLFKLDDEEIKILVLCGVSGALAGVFDEPIFASIFVIEVLLIRDYVAYSTPIMMSAAMSVFIRRAFLGIVPFVNLSGTFAVGSYKEYILFLILGLLMGIVSGIYIYLIKKVTFFKIKSKLPYYLAPLIGSILIALIGYFYPEIFDLHFNSTKHIFLNNYSLKFLIIIVFIKIIATAITLGTGGFGGGFMPGVFIGAASGGAFSLILMNNFGINLDYSLYALVGMAAMFSGFSGAPLAATLLAVELSGNKEIMLPIFITCIISTVITHCFIKRSLYFDL</sequence>
<evidence type="ECO:0000313" key="12">
    <source>
        <dbReference type="Proteomes" id="UP001321786"/>
    </source>
</evidence>
<proteinExistence type="predicted"/>
<dbReference type="PANTHER" id="PTHR43427:SF6">
    <property type="entry name" value="CHLORIDE CHANNEL PROTEIN CLC-E"/>
    <property type="match status" value="1"/>
</dbReference>
<dbReference type="GO" id="GO:0005254">
    <property type="term" value="F:chloride channel activity"/>
    <property type="evidence" value="ECO:0007669"/>
    <property type="project" value="UniProtKB-KW"/>
</dbReference>
<keyword evidence="8" id="KW-0868">Chloride</keyword>
<evidence type="ECO:0000256" key="3">
    <source>
        <dbReference type="ARBA" id="ARBA00022692"/>
    </source>
</evidence>
<evidence type="ECO:0000256" key="7">
    <source>
        <dbReference type="ARBA" id="ARBA00023173"/>
    </source>
</evidence>
<dbReference type="KEGG" id="hprf:HLPR_05170"/>
<keyword evidence="7" id="KW-0869">Chloride channel</keyword>
<evidence type="ECO:0000256" key="1">
    <source>
        <dbReference type="ARBA" id="ARBA00004141"/>
    </source>
</evidence>
<evidence type="ECO:0000256" key="4">
    <source>
        <dbReference type="ARBA" id="ARBA00022989"/>
    </source>
</evidence>
<evidence type="ECO:0000256" key="10">
    <source>
        <dbReference type="SAM" id="Phobius"/>
    </source>
</evidence>
<evidence type="ECO:0000256" key="9">
    <source>
        <dbReference type="ARBA" id="ARBA00023303"/>
    </source>
</evidence>
<feature type="transmembrane region" description="Helical" evidence="10">
    <location>
        <begin position="14"/>
        <end position="39"/>
    </location>
</feature>
<dbReference type="InterPro" id="IPR014743">
    <property type="entry name" value="Cl-channel_core"/>
</dbReference>
<feature type="transmembrane region" description="Helical" evidence="10">
    <location>
        <begin position="359"/>
        <end position="384"/>
    </location>
</feature>
<feature type="transmembrane region" description="Helical" evidence="10">
    <location>
        <begin position="301"/>
        <end position="321"/>
    </location>
</feature>
<dbReference type="EMBL" id="AP028654">
    <property type="protein sequence ID" value="BEP28186.1"/>
    <property type="molecule type" value="Genomic_DNA"/>
</dbReference>
<comment type="subcellular location">
    <subcellularLocation>
        <location evidence="1">Membrane</location>
        <topology evidence="1">Multi-pass membrane protein</topology>
    </subcellularLocation>
</comment>
<evidence type="ECO:0000313" key="11">
    <source>
        <dbReference type="EMBL" id="BEP28186.1"/>
    </source>
</evidence>
<dbReference type="Proteomes" id="UP001321786">
    <property type="component" value="Chromosome"/>
</dbReference>
<keyword evidence="5" id="KW-0406">Ion transport</keyword>
<evidence type="ECO:0000256" key="2">
    <source>
        <dbReference type="ARBA" id="ARBA00022448"/>
    </source>
</evidence>
<evidence type="ECO:0000256" key="6">
    <source>
        <dbReference type="ARBA" id="ARBA00023136"/>
    </source>
</evidence>
<dbReference type="AlphaFoldDB" id="A0AAU9E0V9"/>
<keyword evidence="6 10" id="KW-0472">Membrane</keyword>
<feature type="transmembrane region" description="Helical" evidence="10">
    <location>
        <begin position="261"/>
        <end position="281"/>
    </location>
</feature>
<protein>
    <recommendedName>
        <fullName evidence="13">Chloride channel protein</fullName>
    </recommendedName>
</protein>
<feature type="transmembrane region" description="Helical" evidence="10">
    <location>
        <begin position="396"/>
        <end position="416"/>
    </location>
</feature>
<keyword evidence="4 10" id="KW-1133">Transmembrane helix</keyword>
<organism evidence="11 12">
    <name type="scientific">Helicovermis profundi</name>
    <dbReference type="NCBI Taxonomy" id="3065157"/>
    <lineage>
        <taxon>Bacteria</taxon>
        <taxon>Bacillati</taxon>
        <taxon>Bacillota</taxon>
        <taxon>Clostridia</taxon>
        <taxon>Helicovermis</taxon>
    </lineage>
</organism>
<dbReference type="PRINTS" id="PR00762">
    <property type="entry name" value="CLCHANNEL"/>
</dbReference>
<dbReference type="InterPro" id="IPR050368">
    <property type="entry name" value="ClC-type_chloride_channel"/>
</dbReference>
<dbReference type="SUPFAM" id="SSF81340">
    <property type="entry name" value="Clc chloride channel"/>
    <property type="match status" value="1"/>
</dbReference>
<dbReference type="RefSeq" id="WP_338536519.1">
    <property type="nucleotide sequence ID" value="NZ_AP028654.1"/>
</dbReference>
<keyword evidence="2" id="KW-0813">Transport</keyword>
<dbReference type="InterPro" id="IPR001807">
    <property type="entry name" value="ClC"/>
</dbReference>
<evidence type="ECO:0000256" key="5">
    <source>
        <dbReference type="ARBA" id="ARBA00023065"/>
    </source>
</evidence>
<feature type="transmembrane region" description="Helical" evidence="10">
    <location>
        <begin position="202"/>
        <end position="222"/>
    </location>
</feature>
<reference evidence="11 12" key="1">
    <citation type="submission" date="2023-08" db="EMBL/GenBank/DDBJ databases">
        <title>Helicovermis profunda gen. nov., sp. nov., a novel mesophilic, fermentative bacterium within the Bacillota from a deep-sea hydrothermal vent chimney.</title>
        <authorList>
            <person name="Miyazaki U."/>
            <person name="Mizutani D."/>
            <person name="Hashimoto Y."/>
            <person name="Tame A."/>
            <person name="Sawayama S."/>
            <person name="Miyazaki J."/>
            <person name="Takai K."/>
            <person name="Nakagawa S."/>
        </authorList>
    </citation>
    <scope>NUCLEOTIDE SEQUENCE [LARGE SCALE GENOMIC DNA]</scope>
    <source>
        <strain evidence="11 12">S502</strain>
    </source>
</reference>
<feature type="transmembrane region" description="Helical" evidence="10">
    <location>
        <begin position="333"/>
        <end position="353"/>
    </location>
</feature>
<evidence type="ECO:0008006" key="13">
    <source>
        <dbReference type="Google" id="ProtNLM"/>
    </source>
</evidence>
<dbReference type="PANTHER" id="PTHR43427">
    <property type="entry name" value="CHLORIDE CHANNEL PROTEIN CLC-E"/>
    <property type="match status" value="1"/>
</dbReference>
<keyword evidence="12" id="KW-1185">Reference proteome</keyword>
<keyword evidence="3 10" id="KW-0812">Transmembrane</keyword>
<feature type="transmembrane region" description="Helical" evidence="10">
    <location>
        <begin position="228"/>
        <end position="249"/>
    </location>
</feature>
<dbReference type="GO" id="GO:0034707">
    <property type="term" value="C:chloride channel complex"/>
    <property type="evidence" value="ECO:0007669"/>
    <property type="project" value="UniProtKB-KW"/>
</dbReference>
<dbReference type="CDD" id="cd00400">
    <property type="entry name" value="Voltage_gated_ClC"/>
    <property type="match status" value="1"/>
</dbReference>
<gene>
    <name evidence="11" type="ORF">HLPR_05170</name>
</gene>
<dbReference type="Pfam" id="PF00654">
    <property type="entry name" value="Voltage_CLC"/>
    <property type="match status" value="1"/>
</dbReference>
<accession>A0AAU9E0V9</accession>
<evidence type="ECO:0000256" key="8">
    <source>
        <dbReference type="ARBA" id="ARBA00023214"/>
    </source>
</evidence>
<name>A0AAU9E0V9_9FIRM</name>